<dbReference type="PANTHER" id="PTHR30085">
    <property type="entry name" value="AMINO ACID ABC TRANSPORTER PERMEASE"/>
    <property type="match status" value="1"/>
</dbReference>
<feature type="region of interest" description="Disordered" evidence="4">
    <location>
        <begin position="688"/>
        <end position="708"/>
    </location>
</feature>
<dbReference type="STRING" id="145854.GA0074692_1902"/>
<keyword evidence="3" id="KW-0732">Signal</keyword>
<feature type="transmembrane region" description="Helical" evidence="5">
    <location>
        <begin position="409"/>
        <end position="436"/>
    </location>
</feature>
<keyword evidence="5" id="KW-1133">Transmembrane helix</keyword>
<dbReference type="GO" id="GO:0005576">
    <property type="term" value="C:extracellular region"/>
    <property type="evidence" value="ECO:0007669"/>
    <property type="project" value="TreeGrafter"/>
</dbReference>
<name>A0A1C6S6N9_9ACTN</name>
<sequence>MRRSWRRTRTNGSPDPVGSRGLALFLCLAMAAATTLAFNLQSPPGATVADVLRRSSVHGRDLRVGVLSDLPFVAESTPEGQRSGFEVELAEYLARSLGVRAQFVTVAAEDRIRFLVNRDVDVLFAALAITSERRATIAFSGPYLESRVALLAWPDGPPDAAGVRYCVPAGSTVEAEFHRRQPPGKVHAAVDLRDCVAQLTARQVHAVAGDEILLRGFAHRSKGLLEIFPAPVELPVQRYGVGVPADDPHLKALVDSFLLASYHSREKPAAWQRVMARTLGMAGFQGTQPEPEGTLLREASDGTIGEPLPPSTPPATPSPSVRRRRSLAHRRSRRRPWARRVVPVSSRPPATDPDGPVDTAPTGAAASPGPWTLLLGVPVAVSALYLWIQSGGDRQITLMLAESVNPINFLAAVSLSVVWIFPAVPALVFTVGAVLLRSAATDAGRRRLSTRYTVARWTARVPGWVVGSSVAVAAISTPIVFLPAWGLVLFAIGPHTRAASRTGPRVAAALALACVALVVAGSAAGHGEEVLAVTAAWPAVMAFAGVHVPLRRAAVVPFVRAAAVLAAVLVVGVLYNVVTTPILPSTVIEVARPVPAADTPVADRTPSAPDPDAPAPATGPVRQLRGYVVSVDEESTTVLSDTGGVEIVPNDHVLSRTSCPSFTDLPGDSATLLGLPLRESMLRSLARRQRPATFEDPRCRMRPNPLTG</sequence>
<evidence type="ECO:0000256" key="5">
    <source>
        <dbReference type="SAM" id="Phobius"/>
    </source>
</evidence>
<keyword evidence="5" id="KW-0472">Membrane</keyword>
<gene>
    <name evidence="7" type="ORF">GA0074692_1902</name>
</gene>
<evidence type="ECO:0000313" key="7">
    <source>
        <dbReference type="EMBL" id="SCL25136.1"/>
    </source>
</evidence>
<evidence type="ECO:0000256" key="3">
    <source>
        <dbReference type="ARBA" id="ARBA00022729"/>
    </source>
</evidence>
<feature type="transmembrane region" description="Helical" evidence="5">
    <location>
        <begin position="470"/>
        <end position="493"/>
    </location>
</feature>
<dbReference type="Gene3D" id="3.40.190.10">
    <property type="entry name" value="Periplasmic binding protein-like II"/>
    <property type="match status" value="2"/>
</dbReference>
<dbReference type="GO" id="GO:0030288">
    <property type="term" value="C:outer membrane-bounded periplasmic space"/>
    <property type="evidence" value="ECO:0007669"/>
    <property type="project" value="TreeGrafter"/>
</dbReference>
<evidence type="ECO:0000259" key="6">
    <source>
        <dbReference type="SMART" id="SM00062"/>
    </source>
</evidence>
<comment type="similarity">
    <text evidence="1">Belongs to the bacterial solute-binding protein 3 family.</text>
</comment>
<feature type="compositionally biased region" description="Low complexity" evidence="4">
    <location>
        <begin position="339"/>
        <end position="349"/>
    </location>
</feature>
<dbReference type="EMBL" id="FMHW01000002">
    <property type="protein sequence ID" value="SCL25136.1"/>
    <property type="molecule type" value="Genomic_DNA"/>
</dbReference>
<feature type="domain" description="Solute-binding protein family 3/N-terminal" evidence="6">
    <location>
        <begin position="61"/>
        <end position="282"/>
    </location>
</feature>
<feature type="transmembrane region" description="Helical" evidence="5">
    <location>
        <begin position="530"/>
        <end position="550"/>
    </location>
</feature>
<dbReference type="AlphaFoldDB" id="A0A1C6S6N9"/>
<dbReference type="InterPro" id="IPR001638">
    <property type="entry name" value="Solute-binding_3/MltF_N"/>
</dbReference>
<dbReference type="PANTHER" id="PTHR30085:SF6">
    <property type="entry name" value="ABC TRANSPORTER GLUTAMINE-BINDING PROTEIN GLNH"/>
    <property type="match status" value="1"/>
</dbReference>
<evidence type="ECO:0000256" key="4">
    <source>
        <dbReference type="SAM" id="MobiDB-lite"/>
    </source>
</evidence>
<feature type="transmembrane region" description="Helical" evidence="5">
    <location>
        <begin position="371"/>
        <end position="388"/>
    </location>
</feature>
<feature type="transmembrane region" description="Helical" evidence="5">
    <location>
        <begin position="557"/>
        <end position="578"/>
    </location>
</feature>
<dbReference type="InterPro" id="IPR051455">
    <property type="entry name" value="Bact_solute-bind_prot3"/>
</dbReference>
<feature type="compositionally biased region" description="Basic residues" evidence="4">
    <location>
        <begin position="321"/>
        <end position="338"/>
    </location>
</feature>
<dbReference type="SMART" id="SM00062">
    <property type="entry name" value="PBPb"/>
    <property type="match status" value="1"/>
</dbReference>
<organism evidence="7 8">
    <name type="scientific">Micromonospora pallida</name>
    <dbReference type="NCBI Taxonomy" id="145854"/>
    <lineage>
        <taxon>Bacteria</taxon>
        <taxon>Bacillati</taxon>
        <taxon>Actinomycetota</taxon>
        <taxon>Actinomycetes</taxon>
        <taxon>Micromonosporales</taxon>
        <taxon>Micromonosporaceae</taxon>
        <taxon>Micromonospora</taxon>
    </lineage>
</organism>
<proteinExistence type="inferred from homology"/>
<evidence type="ECO:0000256" key="2">
    <source>
        <dbReference type="ARBA" id="ARBA00022448"/>
    </source>
</evidence>
<feature type="transmembrane region" description="Helical" evidence="5">
    <location>
        <begin position="505"/>
        <end position="524"/>
    </location>
</feature>
<keyword evidence="5" id="KW-0812">Transmembrane</keyword>
<reference evidence="8" key="1">
    <citation type="submission" date="2016-06" db="EMBL/GenBank/DDBJ databases">
        <authorList>
            <person name="Varghese N."/>
            <person name="Submissions Spin"/>
        </authorList>
    </citation>
    <scope>NUCLEOTIDE SEQUENCE [LARGE SCALE GENOMIC DNA]</scope>
    <source>
        <strain evidence="8">DSM 43817</strain>
    </source>
</reference>
<dbReference type="Pfam" id="PF00497">
    <property type="entry name" value="SBP_bac_3"/>
    <property type="match status" value="1"/>
</dbReference>
<feature type="compositionally biased region" description="Pro residues" evidence="4">
    <location>
        <begin position="307"/>
        <end position="317"/>
    </location>
</feature>
<dbReference type="SUPFAM" id="SSF53850">
    <property type="entry name" value="Periplasmic binding protein-like II"/>
    <property type="match status" value="1"/>
</dbReference>
<protein>
    <submittedName>
        <fullName evidence="7">ABC-type amino acid transport substrate-binding protein</fullName>
    </submittedName>
</protein>
<feature type="region of interest" description="Disordered" evidence="4">
    <location>
        <begin position="283"/>
        <end position="364"/>
    </location>
</feature>
<keyword evidence="8" id="KW-1185">Reference proteome</keyword>
<accession>A0A1C6S6N9</accession>
<feature type="region of interest" description="Disordered" evidence="4">
    <location>
        <begin position="598"/>
        <end position="620"/>
    </location>
</feature>
<evidence type="ECO:0000313" key="8">
    <source>
        <dbReference type="Proteomes" id="UP000198959"/>
    </source>
</evidence>
<evidence type="ECO:0000256" key="1">
    <source>
        <dbReference type="ARBA" id="ARBA00010333"/>
    </source>
</evidence>
<dbReference type="RefSeq" id="WP_176738362.1">
    <property type="nucleotide sequence ID" value="NZ_FMHW01000002.1"/>
</dbReference>
<keyword evidence="2" id="KW-0813">Transport</keyword>
<dbReference type="GO" id="GO:0006865">
    <property type="term" value="P:amino acid transport"/>
    <property type="evidence" value="ECO:0007669"/>
    <property type="project" value="TreeGrafter"/>
</dbReference>
<dbReference type="Proteomes" id="UP000198959">
    <property type="component" value="Unassembled WGS sequence"/>
</dbReference>